<dbReference type="SUPFAM" id="SSF56219">
    <property type="entry name" value="DNase I-like"/>
    <property type="match status" value="1"/>
</dbReference>
<dbReference type="InterPro" id="IPR036691">
    <property type="entry name" value="Endo/exonu/phosph_ase_sf"/>
</dbReference>
<keyword evidence="10" id="KW-0255">Endonuclease</keyword>
<protein>
    <submittedName>
        <fullName evidence="10">Endonuclease</fullName>
    </submittedName>
</protein>
<dbReference type="PANTHER" id="PTHR15822:SF4">
    <property type="entry name" value="TYROSYL-DNA PHOSPHODIESTERASE 2"/>
    <property type="match status" value="1"/>
</dbReference>
<reference evidence="10" key="3">
    <citation type="submission" date="2019-09" db="EMBL/GenBank/DDBJ databases">
        <title>Co-occurence of chitin degradation, pigmentation and bioactivity in marine Pseudoalteromonas.</title>
        <authorList>
            <person name="Sonnenschein E.C."/>
            <person name="Bech P.K."/>
        </authorList>
    </citation>
    <scope>NUCLEOTIDE SEQUENCE</scope>
    <source>
        <strain evidence="10">S3790</strain>
        <strain evidence="11 12">S3895</strain>
    </source>
</reference>
<proteinExistence type="predicted"/>
<dbReference type="EMBL" id="PNBX01000039">
    <property type="protein sequence ID" value="TMO68337.1"/>
    <property type="molecule type" value="Genomic_DNA"/>
</dbReference>
<dbReference type="Gene3D" id="3.60.10.10">
    <property type="entry name" value="Endonuclease/exonuclease/phosphatase"/>
    <property type="match status" value="1"/>
</dbReference>
<dbReference type="Proteomes" id="UP000307217">
    <property type="component" value="Unassembled WGS sequence"/>
</dbReference>
<keyword evidence="5" id="KW-0227">DNA damage</keyword>
<evidence type="ECO:0000256" key="6">
    <source>
        <dbReference type="ARBA" id="ARBA00022801"/>
    </source>
</evidence>
<feature type="domain" description="Endonuclease/exonuclease/phosphatase" evidence="9">
    <location>
        <begin position="40"/>
        <end position="299"/>
    </location>
</feature>
<dbReference type="GO" id="GO:0046872">
    <property type="term" value="F:metal ion binding"/>
    <property type="evidence" value="ECO:0007669"/>
    <property type="project" value="UniProtKB-KW"/>
</dbReference>
<keyword evidence="12" id="KW-1185">Reference proteome</keyword>
<dbReference type="GO" id="GO:0004519">
    <property type="term" value="F:endonuclease activity"/>
    <property type="evidence" value="ECO:0007669"/>
    <property type="project" value="UniProtKB-KW"/>
</dbReference>
<organism evidence="10 13">
    <name type="scientific">Pseudoalteromonas aurantia</name>
    <dbReference type="NCBI Taxonomy" id="43654"/>
    <lineage>
        <taxon>Bacteria</taxon>
        <taxon>Pseudomonadati</taxon>
        <taxon>Pseudomonadota</taxon>
        <taxon>Gammaproteobacteria</taxon>
        <taxon>Alteromonadales</taxon>
        <taxon>Pseudoalteromonadaceae</taxon>
        <taxon>Pseudoalteromonas</taxon>
    </lineage>
</organism>
<evidence type="ECO:0000313" key="11">
    <source>
        <dbReference type="EMBL" id="TMO76843.1"/>
    </source>
</evidence>
<evidence type="ECO:0000256" key="2">
    <source>
        <dbReference type="ARBA" id="ARBA00001946"/>
    </source>
</evidence>
<evidence type="ECO:0000313" key="13">
    <source>
        <dbReference type="Proteomes" id="UP000307217"/>
    </source>
</evidence>
<dbReference type="AlphaFoldDB" id="A0A5S3VA89"/>
<dbReference type="GO" id="GO:0016787">
    <property type="term" value="F:hydrolase activity"/>
    <property type="evidence" value="ECO:0007669"/>
    <property type="project" value="UniProtKB-KW"/>
</dbReference>
<reference evidence="12 13" key="1">
    <citation type="submission" date="2018-01" db="EMBL/GenBank/DDBJ databases">
        <authorList>
            <person name="Paulsen S."/>
            <person name="Gram L.K."/>
        </authorList>
    </citation>
    <scope>NUCLEOTIDE SEQUENCE [LARGE SCALE GENOMIC DNA]</scope>
    <source>
        <strain evidence="10 13">S3790</strain>
        <strain evidence="11 12">S3895</strain>
    </source>
</reference>
<evidence type="ECO:0000256" key="1">
    <source>
        <dbReference type="ARBA" id="ARBA00001936"/>
    </source>
</evidence>
<comment type="caution">
    <text evidence="10">The sequence shown here is derived from an EMBL/GenBank/DDBJ whole genome shotgun (WGS) entry which is preliminary data.</text>
</comment>
<comment type="cofactor">
    <cofactor evidence="1">
        <name>Mn(2+)</name>
        <dbReference type="ChEBI" id="CHEBI:29035"/>
    </cofactor>
</comment>
<evidence type="ECO:0000313" key="10">
    <source>
        <dbReference type="EMBL" id="TMO68337.1"/>
    </source>
</evidence>
<dbReference type="GO" id="GO:0006281">
    <property type="term" value="P:DNA repair"/>
    <property type="evidence" value="ECO:0007669"/>
    <property type="project" value="UniProtKB-KW"/>
</dbReference>
<evidence type="ECO:0000256" key="3">
    <source>
        <dbReference type="ARBA" id="ARBA00022722"/>
    </source>
</evidence>
<dbReference type="InterPro" id="IPR005135">
    <property type="entry name" value="Endo/exonuclease/phosphatase"/>
</dbReference>
<evidence type="ECO:0000259" key="9">
    <source>
        <dbReference type="Pfam" id="PF03372"/>
    </source>
</evidence>
<keyword evidence="6" id="KW-0378">Hydrolase</keyword>
<evidence type="ECO:0000256" key="8">
    <source>
        <dbReference type="ARBA" id="ARBA00023204"/>
    </source>
</evidence>
<dbReference type="OrthoDB" id="395856at2"/>
<keyword evidence="3" id="KW-0540">Nuclease</keyword>
<keyword evidence="8" id="KW-0234">DNA repair</keyword>
<gene>
    <name evidence="10" type="ORF">CWC19_09715</name>
    <name evidence="11" type="ORF">CWC20_05275</name>
</gene>
<dbReference type="Pfam" id="PF03372">
    <property type="entry name" value="Exo_endo_phos"/>
    <property type="match status" value="1"/>
</dbReference>
<dbReference type="Proteomes" id="UP000307164">
    <property type="component" value="Unassembled WGS sequence"/>
</dbReference>
<evidence type="ECO:0000256" key="4">
    <source>
        <dbReference type="ARBA" id="ARBA00022723"/>
    </source>
</evidence>
<evidence type="ECO:0000256" key="7">
    <source>
        <dbReference type="ARBA" id="ARBA00022842"/>
    </source>
</evidence>
<dbReference type="EMBL" id="PNBW01000024">
    <property type="protein sequence ID" value="TMO76843.1"/>
    <property type="molecule type" value="Genomic_DNA"/>
</dbReference>
<dbReference type="PANTHER" id="PTHR15822">
    <property type="entry name" value="TRAF AND TNF RECEPTOR-ASSOCIATED PROTEIN"/>
    <property type="match status" value="1"/>
</dbReference>
<evidence type="ECO:0000313" key="12">
    <source>
        <dbReference type="Proteomes" id="UP000307164"/>
    </source>
</evidence>
<keyword evidence="4" id="KW-0479">Metal-binding</keyword>
<sequence>MNTQGFKHIFTGLVCSTVILGCQTVMSTSNTQKTNDLVVATWNIEHLAAQNNQGCKGRENSDYAALSAYKNKVDADIYALQEVGSVAAVQRVFNPSQWQVFISDRADSPSYTCRGSEQSSTQQKVAYAVKKTITVNNITHLDALSAPQFGLRNALQLDIEHAGKSLSLINFHLKSGCFVDDYLNSDRKSCGVLAQQAEILKNMLKQQQKSQPNLVLLGDFNHRLANPSNRLRADLGLTNTVKQSAWLNTTDSVQGCHPKYPAPIDHIIVSSSLVQHLNKPESQFHYFEDMTPNNMLSDHCALTLRFNF</sequence>
<keyword evidence="7" id="KW-0460">Magnesium</keyword>
<dbReference type="PROSITE" id="PS51257">
    <property type="entry name" value="PROKAR_LIPOPROTEIN"/>
    <property type="match status" value="1"/>
</dbReference>
<dbReference type="InterPro" id="IPR051547">
    <property type="entry name" value="TDP2-like"/>
</dbReference>
<evidence type="ECO:0000256" key="5">
    <source>
        <dbReference type="ARBA" id="ARBA00022763"/>
    </source>
</evidence>
<reference evidence="13" key="2">
    <citation type="submission" date="2019-06" db="EMBL/GenBank/DDBJ databases">
        <title>Co-occurence of chitin degradation, pigmentation and bioactivity in marine Pseudoalteromonas.</title>
        <authorList>
            <person name="Sonnenschein E.C."/>
            <person name="Bech P.K."/>
        </authorList>
    </citation>
    <scope>NUCLEOTIDE SEQUENCE [LARGE SCALE GENOMIC DNA]</scope>
    <source>
        <strain evidence="13">S3790</strain>
    </source>
</reference>
<accession>A0A5S3VA89</accession>
<comment type="cofactor">
    <cofactor evidence="2">
        <name>Mg(2+)</name>
        <dbReference type="ChEBI" id="CHEBI:18420"/>
    </cofactor>
</comment>
<name>A0A5S3VA89_9GAMM</name>